<keyword evidence="3" id="KW-0832">Ubl conjugation</keyword>
<name>A0AA36DFC7_9BILA</name>
<dbReference type="InterPro" id="IPR019559">
    <property type="entry name" value="Cullin_neddylation_domain"/>
</dbReference>
<evidence type="ECO:0000256" key="1">
    <source>
        <dbReference type="ARBA" id="ARBA00006019"/>
    </source>
</evidence>
<dbReference type="InterPro" id="IPR001373">
    <property type="entry name" value="Cullin_N"/>
</dbReference>
<dbReference type="InterPro" id="IPR016157">
    <property type="entry name" value="Cullin_CS"/>
</dbReference>
<dbReference type="AlphaFoldDB" id="A0AA36DFC7"/>
<dbReference type="InterPro" id="IPR059120">
    <property type="entry name" value="Cullin-like_AB"/>
</dbReference>
<dbReference type="PROSITE" id="PS50069">
    <property type="entry name" value="CULLIN_2"/>
    <property type="match status" value="1"/>
</dbReference>
<feature type="domain" description="Cullin family profile" evidence="6">
    <location>
        <begin position="429"/>
        <end position="657"/>
    </location>
</feature>
<reference evidence="7" key="1">
    <citation type="submission" date="2023-06" db="EMBL/GenBank/DDBJ databases">
        <authorList>
            <person name="Delattre M."/>
        </authorList>
    </citation>
    <scope>NUCLEOTIDE SEQUENCE</scope>
    <source>
        <strain evidence="7">AF72</strain>
    </source>
</reference>
<dbReference type="GO" id="GO:0031625">
    <property type="term" value="F:ubiquitin protein ligase binding"/>
    <property type="evidence" value="ECO:0007669"/>
    <property type="project" value="InterPro"/>
</dbReference>
<evidence type="ECO:0000313" key="7">
    <source>
        <dbReference type="EMBL" id="CAJ0586258.1"/>
    </source>
</evidence>
<dbReference type="Proteomes" id="UP001177023">
    <property type="component" value="Unassembled WGS sequence"/>
</dbReference>
<dbReference type="SMART" id="SM00884">
    <property type="entry name" value="Cullin_Nedd8"/>
    <property type="match status" value="1"/>
</dbReference>
<dbReference type="PANTHER" id="PTHR11932">
    <property type="entry name" value="CULLIN"/>
    <property type="match status" value="1"/>
</dbReference>
<dbReference type="InterPro" id="IPR016159">
    <property type="entry name" value="Cullin_repeat-like_dom_sf"/>
</dbReference>
<dbReference type="Gene3D" id="1.20.1310.10">
    <property type="entry name" value="Cullin Repeats"/>
    <property type="match status" value="4"/>
</dbReference>
<proteinExistence type="inferred from homology"/>
<comment type="caution">
    <text evidence="7">The sequence shown here is derived from an EMBL/GenBank/DDBJ whole genome shotgun (WGS) entry which is preliminary data.</text>
</comment>
<evidence type="ECO:0000256" key="5">
    <source>
        <dbReference type="RuleBase" id="RU003829"/>
    </source>
</evidence>
<dbReference type="Gene3D" id="3.30.230.130">
    <property type="entry name" value="Cullin, Chain C, Domain 2"/>
    <property type="match status" value="1"/>
</dbReference>
<evidence type="ECO:0000313" key="8">
    <source>
        <dbReference type="Proteomes" id="UP001177023"/>
    </source>
</evidence>
<dbReference type="FunFam" id="1.20.1310.10:FF:000001">
    <property type="entry name" value="Cullin 3"/>
    <property type="match status" value="1"/>
</dbReference>
<dbReference type="FunFam" id="3.30.230.130:FF:000001">
    <property type="entry name" value="Cullin 4A"/>
    <property type="match status" value="1"/>
</dbReference>
<dbReference type="InterPro" id="IPR045093">
    <property type="entry name" value="Cullin"/>
</dbReference>
<dbReference type="Gene3D" id="1.10.10.10">
    <property type="entry name" value="Winged helix-like DNA-binding domain superfamily/Winged helix DNA-binding domain"/>
    <property type="match status" value="1"/>
</dbReference>
<dbReference type="Pfam" id="PF00888">
    <property type="entry name" value="Cullin"/>
    <property type="match status" value="1"/>
</dbReference>
<dbReference type="EMBL" id="CATQJA010002708">
    <property type="protein sequence ID" value="CAJ0586258.1"/>
    <property type="molecule type" value="Genomic_DNA"/>
</dbReference>
<dbReference type="SUPFAM" id="SSF74788">
    <property type="entry name" value="Cullin repeat-like"/>
    <property type="match status" value="1"/>
</dbReference>
<sequence>MEDEEDFDDVEDLDGMVLDIDDSPYLFSNDIEERYKSRLKDENLMVDPAFAAFHFAPKKGPPKKLVIKRKGGAKPAPTKEETFETNWSRLANSIEAIQNQRGVSSTLEHLYRNVDSLCTLGCAAETYEKLDAMIKTYLHAQCEEIKSQEATHGLPMLIALNGLWERYCQQLDAILSIFTVLDRNFLLHDRNKQTLNELGLHTFHLIVLDHYGFGSRVGGVLVEQITLERQREQVDTSMLRSCLRMLSTLAVYPQLFENQFILGTIDFYREEGERLVGEMEAHEYVQHTINRINEEKARLDGYLFPSTRLPLFAALETQMIQQRMDVFVKKGTAGLLESRAFEQLAQMYELLAYVPTGLLLLKAEFSEWIKKYGRAMVNDPVRDETMVKDLMIFKEQMDRCITESFQSDEKFTQAEKDAFDFFINTRPVKPAELIAKFMDARLRAGNKESNEEELDLTMHKAMQIFRFIQGKDVFEAFYKKDLAKRLLLGRSASVDAEKAMLQKLRQECGAGFTHKLEGMFKDMDLSAGLITAFRQYASAHNIPLKPDLGVHVLTMGSWPKYEPKELVVPHELAESLKYFNDFYVQNHNGRKLNWQHSLGQALLKANFSPGAKELQVSLYQATILLLFNSKPTWKYEEILEGTKLEGKELMRTLQSLACAKHKVLQKTPKGREVNEGDVFEVNDEFRDKLYRIRISQVQMKETPQEKKEVEEEVSQDRQYQIDAALVRIMKTRKRLSHQQLLQEIFAQLRFSVKATDVKDRVASLLERDYMTRDTNDSTIYHYVA</sequence>
<dbReference type="Pfam" id="PF26557">
    <property type="entry name" value="Cullin_AB"/>
    <property type="match status" value="1"/>
</dbReference>
<evidence type="ECO:0000256" key="4">
    <source>
        <dbReference type="PROSITE-ProRule" id="PRU00330"/>
    </source>
</evidence>
<keyword evidence="2" id="KW-0833">Ubl conjugation pathway</keyword>
<dbReference type="PROSITE" id="PS01256">
    <property type="entry name" value="CULLIN_1"/>
    <property type="match status" value="1"/>
</dbReference>
<organism evidence="7 8">
    <name type="scientific">Mesorhabditis spiculigera</name>
    <dbReference type="NCBI Taxonomy" id="96644"/>
    <lineage>
        <taxon>Eukaryota</taxon>
        <taxon>Metazoa</taxon>
        <taxon>Ecdysozoa</taxon>
        <taxon>Nematoda</taxon>
        <taxon>Chromadorea</taxon>
        <taxon>Rhabditida</taxon>
        <taxon>Rhabditina</taxon>
        <taxon>Rhabditomorpha</taxon>
        <taxon>Rhabditoidea</taxon>
        <taxon>Rhabditidae</taxon>
        <taxon>Mesorhabditinae</taxon>
        <taxon>Mesorhabditis</taxon>
    </lineage>
</organism>
<feature type="non-terminal residue" evidence="7">
    <location>
        <position position="1"/>
    </location>
</feature>
<comment type="similarity">
    <text evidence="1 4 5">Belongs to the cullin family.</text>
</comment>
<evidence type="ECO:0000256" key="2">
    <source>
        <dbReference type="ARBA" id="ARBA00022786"/>
    </source>
</evidence>
<evidence type="ECO:0000259" key="6">
    <source>
        <dbReference type="PROSITE" id="PS50069"/>
    </source>
</evidence>
<dbReference type="InterPro" id="IPR036388">
    <property type="entry name" value="WH-like_DNA-bd_sf"/>
</dbReference>
<dbReference type="InterPro" id="IPR016158">
    <property type="entry name" value="Cullin_homology"/>
</dbReference>
<dbReference type="GO" id="GO:0006511">
    <property type="term" value="P:ubiquitin-dependent protein catabolic process"/>
    <property type="evidence" value="ECO:0007669"/>
    <property type="project" value="InterPro"/>
</dbReference>
<dbReference type="GO" id="GO:0031461">
    <property type="term" value="C:cullin-RING ubiquitin ligase complex"/>
    <property type="evidence" value="ECO:0007669"/>
    <property type="project" value="InterPro"/>
</dbReference>
<dbReference type="SUPFAM" id="SSF46785">
    <property type="entry name" value="Winged helix' DNA-binding domain"/>
    <property type="match status" value="1"/>
</dbReference>
<gene>
    <name evidence="7" type="ORF">MSPICULIGERA_LOCUS24265</name>
</gene>
<dbReference type="SMART" id="SM00182">
    <property type="entry name" value="CULLIN"/>
    <property type="match status" value="1"/>
</dbReference>
<accession>A0AA36DFC7</accession>
<protein>
    <recommendedName>
        <fullName evidence="6">Cullin family profile domain-containing protein</fullName>
    </recommendedName>
</protein>
<dbReference type="FunFam" id="1.20.1310.10:FF:000003">
    <property type="entry name" value="Cullin 4A"/>
    <property type="match status" value="1"/>
</dbReference>
<dbReference type="Pfam" id="PF10557">
    <property type="entry name" value="Cullin_Nedd8"/>
    <property type="match status" value="1"/>
</dbReference>
<dbReference type="InterPro" id="IPR036390">
    <property type="entry name" value="WH_DNA-bd_sf"/>
</dbReference>
<dbReference type="InterPro" id="IPR036317">
    <property type="entry name" value="Cullin_homology_sf"/>
</dbReference>
<dbReference type="SUPFAM" id="SSF75632">
    <property type="entry name" value="Cullin homology domain"/>
    <property type="match status" value="1"/>
</dbReference>
<keyword evidence="8" id="KW-1185">Reference proteome</keyword>
<evidence type="ECO:0000256" key="3">
    <source>
        <dbReference type="ARBA" id="ARBA00022843"/>
    </source>
</evidence>
<dbReference type="FunFam" id="1.10.10.10:FF:000050">
    <property type="entry name" value="Cullin 4B"/>
    <property type="match status" value="1"/>
</dbReference>